<dbReference type="PROSITE" id="PS01186">
    <property type="entry name" value="EGF_2"/>
    <property type="match status" value="1"/>
</dbReference>
<dbReference type="Pfam" id="PF08516">
    <property type="entry name" value="ADAM_CR"/>
    <property type="match status" value="1"/>
</dbReference>
<comment type="caution">
    <text evidence="7">Lacks conserved residue(s) required for the propagation of feature annotation.</text>
</comment>
<dbReference type="GO" id="GO:0006508">
    <property type="term" value="P:proteolysis"/>
    <property type="evidence" value="ECO:0007669"/>
    <property type="project" value="InterPro"/>
</dbReference>
<feature type="disulfide bond" evidence="7">
    <location>
        <begin position="631"/>
        <end position="640"/>
    </location>
</feature>
<dbReference type="GO" id="GO:1990913">
    <property type="term" value="C:sperm head plasma membrane"/>
    <property type="evidence" value="ECO:0007669"/>
    <property type="project" value="TreeGrafter"/>
</dbReference>
<feature type="domain" description="EGF-like" evidence="9">
    <location>
        <begin position="608"/>
        <end position="641"/>
    </location>
</feature>
<keyword evidence="13" id="KW-1185">Reference proteome</keyword>
<evidence type="ECO:0000256" key="4">
    <source>
        <dbReference type="ARBA" id="ARBA00023136"/>
    </source>
</evidence>
<dbReference type="InterPro" id="IPR018358">
    <property type="entry name" value="Disintegrin_CS"/>
</dbReference>
<dbReference type="CDD" id="cd04269">
    <property type="entry name" value="ZnMc_adamalysin_II_like"/>
    <property type="match status" value="1"/>
</dbReference>
<comment type="caution">
    <text evidence="12">The sequence shown here is derived from an EMBL/GenBank/DDBJ whole genome shotgun (WGS) entry which is preliminary data.</text>
</comment>
<evidence type="ECO:0000256" key="8">
    <source>
        <dbReference type="PROSITE-ProRule" id="PRU00276"/>
    </source>
</evidence>
<dbReference type="SMART" id="SM00608">
    <property type="entry name" value="ACR"/>
    <property type="match status" value="1"/>
</dbReference>
<feature type="binding site" evidence="8">
    <location>
        <position position="314"/>
    </location>
    <ligand>
        <name>Zn(2+)</name>
        <dbReference type="ChEBI" id="CHEBI:29105"/>
        <note>catalytic</note>
    </ligand>
</feature>
<keyword evidence="8" id="KW-0479">Metal-binding</keyword>
<feature type="domain" description="Peptidase M12B" evidence="11">
    <location>
        <begin position="177"/>
        <end position="376"/>
    </location>
</feature>
<dbReference type="InterPro" id="IPR036436">
    <property type="entry name" value="Disintegrin_dom_sf"/>
</dbReference>
<keyword evidence="5 7" id="KW-1015">Disulfide bond</keyword>
<feature type="disulfide bond" evidence="6">
    <location>
        <begin position="442"/>
        <end position="462"/>
    </location>
</feature>
<dbReference type="PROSITE" id="PS00427">
    <property type="entry name" value="DISINTEGRIN_1"/>
    <property type="match status" value="1"/>
</dbReference>
<proteinExistence type="predicted"/>
<dbReference type="SUPFAM" id="SSF55486">
    <property type="entry name" value="Metalloproteases ('zincins'), catalytic domain"/>
    <property type="match status" value="1"/>
</dbReference>
<dbReference type="SUPFAM" id="SSF57552">
    <property type="entry name" value="Blood coagulation inhibitor (disintegrin)"/>
    <property type="match status" value="1"/>
</dbReference>
<dbReference type="PROSITE" id="PS50026">
    <property type="entry name" value="EGF_3"/>
    <property type="match status" value="1"/>
</dbReference>
<evidence type="ECO:0000259" key="10">
    <source>
        <dbReference type="PROSITE" id="PS50214"/>
    </source>
</evidence>
<feature type="domain" description="Disintegrin" evidence="10">
    <location>
        <begin position="383"/>
        <end position="470"/>
    </location>
</feature>
<name>A0A851NNK2_9GALL</name>
<evidence type="ECO:0000256" key="6">
    <source>
        <dbReference type="PROSITE-ProRule" id="PRU00068"/>
    </source>
</evidence>
<accession>A0A851NNK2</accession>
<feature type="non-terminal residue" evidence="12">
    <location>
        <position position="1"/>
    </location>
</feature>
<gene>
    <name evidence="12" type="primary">Adam9_2</name>
    <name evidence="12" type="ORF">PENPIL_R08868</name>
</gene>
<dbReference type="Pfam" id="PF01562">
    <property type="entry name" value="Pep_M12B_propep"/>
    <property type="match status" value="1"/>
</dbReference>
<dbReference type="PROSITE" id="PS50214">
    <property type="entry name" value="DISINTEGRIN_2"/>
    <property type="match status" value="1"/>
</dbReference>
<evidence type="ECO:0000313" key="13">
    <source>
        <dbReference type="Proteomes" id="UP000613066"/>
    </source>
</evidence>
<dbReference type="Pfam" id="PF01421">
    <property type="entry name" value="Reprolysin"/>
    <property type="match status" value="1"/>
</dbReference>
<evidence type="ECO:0000256" key="1">
    <source>
        <dbReference type="ARBA" id="ARBA00004479"/>
    </source>
</evidence>
<keyword evidence="7" id="KW-0245">EGF-like domain</keyword>
<dbReference type="Proteomes" id="UP000613066">
    <property type="component" value="Unassembled WGS sequence"/>
</dbReference>
<feature type="active site" evidence="8">
    <location>
        <position position="311"/>
    </location>
</feature>
<keyword evidence="8" id="KW-0862">Zinc</keyword>
<evidence type="ECO:0000313" key="12">
    <source>
        <dbReference type="EMBL" id="NXC39812.1"/>
    </source>
</evidence>
<evidence type="ECO:0000256" key="5">
    <source>
        <dbReference type="ARBA" id="ARBA00023157"/>
    </source>
</evidence>
<dbReference type="InterPro" id="IPR024079">
    <property type="entry name" value="MetalloPept_cat_dom_sf"/>
</dbReference>
<evidence type="ECO:0000259" key="11">
    <source>
        <dbReference type="PROSITE" id="PS50215"/>
    </source>
</evidence>
<dbReference type="GO" id="GO:0008584">
    <property type="term" value="P:male gonad development"/>
    <property type="evidence" value="ECO:0007669"/>
    <property type="project" value="TreeGrafter"/>
</dbReference>
<reference evidence="12" key="1">
    <citation type="submission" date="2019-09" db="EMBL/GenBank/DDBJ databases">
        <title>Bird 10,000 Genomes (B10K) Project - Family phase.</title>
        <authorList>
            <person name="Zhang G."/>
        </authorList>
    </citation>
    <scope>NUCLEOTIDE SEQUENCE</scope>
    <source>
        <strain evidence="12">B10K-DU-001-08</strain>
        <tissue evidence="12">Muscle</tissue>
    </source>
</reference>
<comment type="subcellular location">
    <subcellularLocation>
        <location evidence="1">Membrane</location>
        <topology evidence="1">Single-pass type I membrane protein</topology>
    </subcellularLocation>
</comment>
<dbReference type="FunFam" id="4.10.70.10:FF:000001">
    <property type="entry name" value="Disintegrin and metalloproteinase domain-containing protein 22"/>
    <property type="match status" value="1"/>
</dbReference>
<dbReference type="PROSITE" id="PS50215">
    <property type="entry name" value="ADAM_MEPRO"/>
    <property type="match status" value="1"/>
</dbReference>
<dbReference type="GO" id="GO:0009897">
    <property type="term" value="C:external side of plasma membrane"/>
    <property type="evidence" value="ECO:0007669"/>
    <property type="project" value="TreeGrafter"/>
</dbReference>
<dbReference type="PANTHER" id="PTHR11905">
    <property type="entry name" value="ADAM A DISINTEGRIN AND METALLOPROTEASE DOMAIN"/>
    <property type="match status" value="1"/>
</dbReference>
<dbReference type="EMBL" id="WBMW01001104">
    <property type="protein sequence ID" value="NXC39812.1"/>
    <property type="molecule type" value="Genomic_DNA"/>
</dbReference>
<feature type="non-terminal residue" evidence="12">
    <location>
        <position position="696"/>
    </location>
</feature>
<keyword evidence="3" id="KW-1133">Transmembrane helix</keyword>
<protein>
    <submittedName>
        <fullName evidence="12">ADAM9 protein</fullName>
    </submittedName>
</protein>
<feature type="binding site" evidence="8">
    <location>
        <position position="310"/>
    </location>
    <ligand>
        <name>Zn(2+)</name>
        <dbReference type="ChEBI" id="CHEBI:29105"/>
        <note>catalytic</note>
    </ligand>
</feature>
<keyword evidence="2" id="KW-0812">Transmembrane</keyword>
<evidence type="ECO:0000256" key="7">
    <source>
        <dbReference type="PROSITE-ProRule" id="PRU00076"/>
    </source>
</evidence>
<evidence type="ECO:0000256" key="3">
    <source>
        <dbReference type="ARBA" id="ARBA00022989"/>
    </source>
</evidence>
<dbReference type="InterPro" id="IPR000742">
    <property type="entry name" value="EGF"/>
</dbReference>
<dbReference type="OrthoDB" id="5951731at2759"/>
<evidence type="ECO:0000259" key="9">
    <source>
        <dbReference type="PROSITE" id="PS50026"/>
    </source>
</evidence>
<dbReference type="Gene3D" id="4.10.70.10">
    <property type="entry name" value="Disintegrin domain"/>
    <property type="match status" value="1"/>
</dbReference>
<dbReference type="GO" id="GO:0004222">
    <property type="term" value="F:metalloendopeptidase activity"/>
    <property type="evidence" value="ECO:0007669"/>
    <property type="project" value="InterPro"/>
</dbReference>
<dbReference type="InterPro" id="IPR001590">
    <property type="entry name" value="Peptidase_M12B"/>
</dbReference>
<dbReference type="PANTHER" id="PTHR11905:SF120">
    <property type="entry name" value="DISINTEGRIN AND METALLOPROTEINASE DOMAIN-CONTAINING PROTEIN 1A"/>
    <property type="match status" value="1"/>
</dbReference>
<sequence>GFTGASRIIYSEVIVPRQLELKHGAVTEDDVAYLITAEGNYHVLHLARAKNLVASNLPVYTYGAGGELLTEFPYIQDDCFYKGFVEGSPGSIVSLSTCFGLRGVVQMGDLKYEVEPVQNSSTFQHLIYRKASEEGSAPPCQMLEEPPAEGRELANGSRKILVVEEVPGLESLPVPMRYLELALISNMELFKANNHNETLMLHLFISISNLLNTVYKPMKLQIVLSAVEMWTTRDQVMATQSLAQTLQLFSSWCQKDAAGRFDYDHVELLLGQHYTERGFTWQGMMCQPDSVGVVSFPGQDTTREVMTLAHEIGHSLGFNHDDSKQFQHKFCNCNCTHRGCIMRSSPGSCLAFSNCTMKEYHEEVIRKSKPCLLNIPSLKPSLFDLCGNGVLERGEECDCGTDDACLENGCCFSSTCRLAPGASCYRGECCHKCKFQPAGTICREYRSTCDLPEFCNGTSSTCPADVFKHDGTPCGENHRCYQGACHSHEAQCKALFGRAAQRAPLSCFREVNVRGDRCGNCGWNGTHYTKCLEENILCGRVQCANIRRVPVRQDGETVVQTILNNQLCWGLEFHLAPDTPDEGSVKDGTSCGLNKVCINRTCVSAAFLTNDCTQRQCNGRGVCNNKKNCHCDFGWAPPDCKEEGFGGSVDSGPPPSYYLHGAIRKVGKAVGTLLSLTLIAAIVFCKRADIASCIQR</sequence>
<organism evidence="12 13">
    <name type="scientific">Penelope pileata</name>
    <dbReference type="NCBI Taxonomy" id="1118817"/>
    <lineage>
        <taxon>Eukaryota</taxon>
        <taxon>Metazoa</taxon>
        <taxon>Chordata</taxon>
        <taxon>Craniata</taxon>
        <taxon>Vertebrata</taxon>
        <taxon>Euteleostomi</taxon>
        <taxon>Archelosauria</taxon>
        <taxon>Archosauria</taxon>
        <taxon>Dinosauria</taxon>
        <taxon>Saurischia</taxon>
        <taxon>Theropoda</taxon>
        <taxon>Coelurosauria</taxon>
        <taxon>Aves</taxon>
        <taxon>Neognathae</taxon>
        <taxon>Galloanserae</taxon>
        <taxon>Galliformes</taxon>
        <taxon>Cracidae</taxon>
        <taxon>Penelope</taxon>
    </lineage>
</organism>
<feature type="binding site" evidence="8">
    <location>
        <position position="320"/>
    </location>
    <ligand>
        <name>Zn(2+)</name>
        <dbReference type="ChEBI" id="CHEBI:29105"/>
        <note>catalytic</note>
    </ligand>
</feature>
<feature type="disulfide bond" evidence="8">
    <location>
        <begin position="331"/>
        <end position="355"/>
    </location>
</feature>
<evidence type="ECO:0000256" key="2">
    <source>
        <dbReference type="ARBA" id="ARBA00022692"/>
    </source>
</evidence>
<dbReference type="SMART" id="SM00050">
    <property type="entry name" value="DISIN"/>
    <property type="match status" value="1"/>
</dbReference>
<dbReference type="InterPro" id="IPR006586">
    <property type="entry name" value="ADAM_Cys-rich"/>
</dbReference>
<dbReference type="InterPro" id="IPR002870">
    <property type="entry name" value="Peptidase_M12B_N"/>
</dbReference>
<keyword evidence="4" id="KW-0472">Membrane</keyword>
<dbReference type="InterPro" id="IPR034027">
    <property type="entry name" value="Reprolysin_adamalysin"/>
</dbReference>
<dbReference type="Gene3D" id="3.40.390.10">
    <property type="entry name" value="Collagenase (Catalytic Domain)"/>
    <property type="match status" value="1"/>
</dbReference>
<dbReference type="Pfam" id="PF00200">
    <property type="entry name" value="Disintegrin"/>
    <property type="match status" value="1"/>
</dbReference>
<dbReference type="GO" id="GO:0046872">
    <property type="term" value="F:metal ion binding"/>
    <property type="evidence" value="ECO:0007669"/>
    <property type="project" value="UniProtKB-KW"/>
</dbReference>
<dbReference type="AlphaFoldDB" id="A0A851NNK2"/>
<dbReference type="InterPro" id="IPR001762">
    <property type="entry name" value="Disintegrin_dom"/>
</dbReference>
<dbReference type="PRINTS" id="PR00289">
    <property type="entry name" value="DISINTEGRIN"/>
</dbReference>